<evidence type="ECO:0000313" key="3">
    <source>
        <dbReference type="EMBL" id="ORX63714.1"/>
    </source>
</evidence>
<feature type="non-terminal residue" evidence="3">
    <location>
        <position position="156"/>
    </location>
</feature>
<feature type="coiled-coil region" evidence="1">
    <location>
        <begin position="14"/>
        <end position="41"/>
    </location>
</feature>
<reference evidence="3 4" key="2">
    <citation type="submission" date="2016-08" db="EMBL/GenBank/DDBJ databases">
        <title>Pervasive Adenine N6-methylation of Active Genes in Fungi.</title>
        <authorList>
            <consortium name="DOE Joint Genome Institute"/>
            <person name="Mondo S.J."/>
            <person name="Dannebaum R.O."/>
            <person name="Kuo R.C."/>
            <person name="Labutti K."/>
            <person name="Haridas S."/>
            <person name="Kuo A."/>
            <person name="Salamov A."/>
            <person name="Ahrendt S.R."/>
            <person name="Lipzen A."/>
            <person name="Sullivan W."/>
            <person name="Andreopoulos W.B."/>
            <person name="Clum A."/>
            <person name="Lindquist E."/>
            <person name="Daum C."/>
            <person name="Ramamoorthy G.K."/>
            <person name="Gryganskyi A."/>
            <person name="Culley D."/>
            <person name="Magnuson J.K."/>
            <person name="James T.Y."/>
            <person name="O'Malley M.A."/>
            <person name="Stajich J.E."/>
            <person name="Spatafora J.W."/>
            <person name="Visel A."/>
            <person name="Grigoriev I.V."/>
        </authorList>
    </citation>
    <scope>NUCLEOTIDE SEQUENCE [LARGE SCALE GENOMIC DNA]</scope>
    <source>
        <strain evidence="3 4">S4</strain>
    </source>
</reference>
<dbReference type="Proteomes" id="UP000193944">
    <property type="component" value="Unassembled WGS sequence"/>
</dbReference>
<evidence type="ECO:0000313" key="4">
    <source>
        <dbReference type="Proteomes" id="UP000193944"/>
    </source>
</evidence>
<proteinExistence type="predicted"/>
<organism evidence="3 4">
    <name type="scientific">Anaeromyces robustus</name>
    <dbReference type="NCBI Taxonomy" id="1754192"/>
    <lineage>
        <taxon>Eukaryota</taxon>
        <taxon>Fungi</taxon>
        <taxon>Fungi incertae sedis</taxon>
        <taxon>Chytridiomycota</taxon>
        <taxon>Chytridiomycota incertae sedis</taxon>
        <taxon>Neocallimastigomycetes</taxon>
        <taxon>Neocallimastigales</taxon>
        <taxon>Neocallimastigaceae</taxon>
        <taxon>Anaeromyces</taxon>
    </lineage>
</organism>
<name>A0A1Y1VSH5_9FUNG</name>
<evidence type="ECO:0000256" key="1">
    <source>
        <dbReference type="SAM" id="Coils"/>
    </source>
</evidence>
<feature type="region of interest" description="Disordered" evidence="2">
    <location>
        <begin position="50"/>
        <end position="92"/>
    </location>
</feature>
<keyword evidence="4" id="KW-1185">Reference proteome</keyword>
<dbReference type="EMBL" id="MCFG01000594">
    <property type="protein sequence ID" value="ORX63714.1"/>
    <property type="molecule type" value="Genomic_DNA"/>
</dbReference>
<gene>
    <name evidence="3" type="ORF">BCR32DRAFT_330788</name>
</gene>
<dbReference type="AlphaFoldDB" id="A0A1Y1VSH5"/>
<keyword evidence="1" id="KW-0175">Coiled coil</keyword>
<reference evidence="3 4" key="1">
    <citation type="submission" date="2016-08" db="EMBL/GenBank/DDBJ databases">
        <title>A Parts List for Fungal Cellulosomes Revealed by Comparative Genomics.</title>
        <authorList>
            <consortium name="DOE Joint Genome Institute"/>
            <person name="Haitjema C.H."/>
            <person name="Gilmore S.P."/>
            <person name="Henske J.K."/>
            <person name="Solomon K.V."/>
            <person name="De Groot R."/>
            <person name="Kuo A."/>
            <person name="Mondo S.J."/>
            <person name="Salamov A.A."/>
            <person name="Labutti K."/>
            <person name="Zhao Z."/>
            <person name="Chiniquy J."/>
            <person name="Barry K."/>
            <person name="Brewer H.M."/>
            <person name="Purvine S.O."/>
            <person name="Wright A.T."/>
            <person name="Boxma B."/>
            <person name="Van Alen T."/>
            <person name="Hackstein J.H."/>
            <person name="Baker S.E."/>
            <person name="Grigoriev I.V."/>
            <person name="O'Malley M.A."/>
        </authorList>
    </citation>
    <scope>NUCLEOTIDE SEQUENCE [LARGE SCALE GENOMIC DNA]</scope>
    <source>
        <strain evidence="3 4">S4</strain>
    </source>
</reference>
<comment type="caution">
    <text evidence="3">The sequence shown here is derived from an EMBL/GenBank/DDBJ whole genome shotgun (WGS) entry which is preliminary data.</text>
</comment>
<sequence length="156" mass="17701">MDHSPSSFKVPSKYFQVRKNNKKEEKEVEKVKELVKNIRNKIQKDHSRRINITHSIKNMSDSENSSNTITNDSPITSTSTSTSTQDNNNNNNLLKINNLKKKDSLLNYHKSITTTKTTTSTITSNTTSNSVQTVESKENKVDVDKNNLTDSEIIKI</sequence>
<protein>
    <submittedName>
        <fullName evidence="3">Uncharacterized protein</fullName>
    </submittedName>
</protein>
<accession>A0A1Y1VSH5</accession>
<feature type="compositionally biased region" description="Polar residues" evidence="2">
    <location>
        <begin position="52"/>
        <end position="63"/>
    </location>
</feature>
<feature type="compositionally biased region" description="Low complexity" evidence="2">
    <location>
        <begin position="64"/>
        <end position="92"/>
    </location>
</feature>
<evidence type="ECO:0000256" key="2">
    <source>
        <dbReference type="SAM" id="MobiDB-lite"/>
    </source>
</evidence>